<protein>
    <submittedName>
        <fullName evidence="1">Uncharacterized protein</fullName>
    </submittedName>
</protein>
<accession>A0ACC2HZM6</accession>
<sequence>MVAPDMDNSVKGHGQTAHTAQGLPNAVCHITGHNREGKSVFLSADTNAHHPEPVYKSTIANFIDQKEQYPVELNDETNTNYAYKNKFCPTLESGSVCRIIDLAPDEVSQIHRFNGLEYAIVIEGVLNMILDSGEERIIERGDIVIERSTTHRWVNVTKDGVSSARILVVQLDTGVTQRSVEKMQNELCVLGTDHVSGRGVNRYGNDFFESEF</sequence>
<dbReference type="Proteomes" id="UP001153331">
    <property type="component" value="Unassembled WGS sequence"/>
</dbReference>
<name>A0ACC2HZM6_9PLEO</name>
<organism evidence="1 2">
    <name type="scientific">Boeremia exigua</name>
    <dbReference type="NCBI Taxonomy" id="749465"/>
    <lineage>
        <taxon>Eukaryota</taxon>
        <taxon>Fungi</taxon>
        <taxon>Dikarya</taxon>
        <taxon>Ascomycota</taxon>
        <taxon>Pezizomycotina</taxon>
        <taxon>Dothideomycetes</taxon>
        <taxon>Pleosporomycetidae</taxon>
        <taxon>Pleosporales</taxon>
        <taxon>Pleosporineae</taxon>
        <taxon>Didymellaceae</taxon>
        <taxon>Boeremia</taxon>
    </lineage>
</organism>
<reference evidence="1" key="1">
    <citation type="submission" date="2022-11" db="EMBL/GenBank/DDBJ databases">
        <title>Genome Sequence of Boeremia exigua.</title>
        <authorList>
            <person name="Buettner E."/>
        </authorList>
    </citation>
    <scope>NUCLEOTIDE SEQUENCE</scope>
    <source>
        <strain evidence="1">CU02</strain>
    </source>
</reference>
<dbReference type="EMBL" id="JAPHNI010000731">
    <property type="protein sequence ID" value="KAJ8108562.1"/>
    <property type="molecule type" value="Genomic_DNA"/>
</dbReference>
<proteinExistence type="predicted"/>
<comment type="caution">
    <text evidence="1">The sequence shown here is derived from an EMBL/GenBank/DDBJ whole genome shotgun (WGS) entry which is preliminary data.</text>
</comment>
<evidence type="ECO:0000313" key="1">
    <source>
        <dbReference type="EMBL" id="KAJ8108562.1"/>
    </source>
</evidence>
<evidence type="ECO:0000313" key="2">
    <source>
        <dbReference type="Proteomes" id="UP001153331"/>
    </source>
</evidence>
<keyword evidence="2" id="KW-1185">Reference proteome</keyword>
<gene>
    <name evidence="1" type="ORF">OPT61_g8087</name>
</gene>